<keyword evidence="1" id="KW-0472">Membrane</keyword>
<proteinExistence type="predicted"/>
<evidence type="ECO:0000256" key="1">
    <source>
        <dbReference type="SAM" id="Phobius"/>
    </source>
</evidence>
<feature type="transmembrane region" description="Helical" evidence="1">
    <location>
        <begin position="2011"/>
        <end position="2032"/>
    </location>
</feature>
<comment type="caution">
    <text evidence="3">The sequence shown here is derived from an EMBL/GenBank/DDBJ whole genome shotgun (WGS) entry which is preliminary data.</text>
</comment>
<evidence type="ECO:0000313" key="4">
    <source>
        <dbReference type="Proteomes" id="UP000220797"/>
    </source>
</evidence>
<accession>A0A1J1GLI2</accession>
<name>A0A1J1GLI2_PLAGA</name>
<dbReference type="OMA" id="VCNTYYL"/>
<feature type="chain" id="PRO_5013131280" description="Cysteine repeat modular protein 4" evidence="2">
    <location>
        <begin position="23"/>
        <end position="2062"/>
    </location>
</feature>
<protein>
    <recommendedName>
        <fullName evidence="5">Cysteine repeat modular protein 4</fullName>
    </recommendedName>
</protein>
<dbReference type="EMBL" id="CVMV01000014">
    <property type="protein sequence ID" value="CRG93225.1"/>
    <property type="molecule type" value="Genomic_DNA"/>
</dbReference>
<dbReference type="OrthoDB" id="376142at2759"/>
<keyword evidence="1" id="KW-0812">Transmembrane</keyword>
<feature type="signal peptide" evidence="2">
    <location>
        <begin position="1"/>
        <end position="22"/>
    </location>
</feature>
<gene>
    <name evidence="3" type="ORF">PGAL8A_00092900</name>
</gene>
<keyword evidence="4" id="KW-1185">Reference proteome</keyword>
<evidence type="ECO:0000313" key="3">
    <source>
        <dbReference type="EMBL" id="CRG93225.1"/>
    </source>
</evidence>
<evidence type="ECO:0008006" key="5">
    <source>
        <dbReference type="Google" id="ProtNLM"/>
    </source>
</evidence>
<dbReference type="RefSeq" id="XP_028526047.1">
    <property type="nucleotide sequence ID" value="XM_028671877.1"/>
</dbReference>
<dbReference type="VEuPathDB" id="PlasmoDB:PGAL8A_00092900"/>
<organism evidence="3 4">
    <name type="scientific">Plasmodium gallinaceum</name>
    <dbReference type="NCBI Taxonomy" id="5849"/>
    <lineage>
        <taxon>Eukaryota</taxon>
        <taxon>Sar</taxon>
        <taxon>Alveolata</taxon>
        <taxon>Apicomplexa</taxon>
        <taxon>Aconoidasida</taxon>
        <taxon>Haemosporida</taxon>
        <taxon>Plasmodiidae</taxon>
        <taxon>Plasmodium</taxon>
        <taxon>Plasmodium (Haemamoeba)</taxon>
    </lineage>
</organism>
<dbReference type="Proteomes" id="UP000220797">
    <property type="component" value="Unassembled WGS sequence"/>
</dbReference>
<dbReference type="GeneID" id="39729453"/>
<keyword evidence="1" id="KW-1133">Transmembrane helix</keyword>
<evidence type="ECO:0000256" key="2">
    <source>
        <dbReference type="SAM" id="SignalP"/>
    </source>
</evidence>
<reference evidence="3" key="1">
    <citation type="submission" date="2015-04" db="EMBL/GenBank/DDBJ databases">
        <authorList>
            <consortium name="Pathogen Informatics"/>
        </authorList>
    </citation>
    <scope>NUCLEOTIDE SEQUENCE [LARGE SCALE GENOMIC DNA]</scope>
    <source>
        <strain evidence="3">8A</strain>
    </source>
</reference>
<keyword evidence="2" id="KW-0732">Signal</keyword>
<sequence>MDKKRKSKFFFFFLFYICVCNNNFVRNVNENYDKLKNECKNILPFYLNNPQHSNLLNEINISNNYSIRWNVNYLYFEYFNNEIFINFYLHSTYIKNVELYEYTHKNVLITKKDAINNEIKFIKIIEFDKSMNENKKRTFYFVINTSYIPNNDICVNIILEMNIRTIDNLKDKKIKTKKNKLPLHNKNYIIIKDNYYYVSNDDYNFNINETDDYYMDDKYNKIVIIYSILFFIDFNKHTNITFFSLLTHDVKNFKNIFFELKKVKLSKSYLHNMSIERILKYAYDDKTCNDKCIESKHTKNGIFLHTLLENNYVYKFQIKYKIDSNKEENITTNYNEYIHFNLEYSIIHNSNDYSFVDYIRERFDECIHNSFLPNKIIQTKEESMSSIFSNKKCYENKNNCSLSEIDEFIIYGKIIELNDNFILNFDSVNLFEEDQKINIIINEDSLFNFSLTSKSENIYINLLKKNDFENVCNTYYLNNINDYNLYDYIKKDKTNFLYKHFNDTFHNEKEETHNLKIFPLENIIYINCVLKKGEYDLRITVESFNMICSTNEINLLIHPLQIYEEKHKCDRMNEITELFYYHLNKENKEEINKSLDDDDYSLNKSEFKTYYNLYEKKWILNNPFLHDYDFIVLYERNIIENIDELVITINNSVFLDIFFVIVEIINGESYYSIYKESRKKTKYKLKYYNSCSIYIITPNLHYEQKDLCGFFFVDIEFINTKHISEKGNLYYNNTIEKINYIPNFIIGYDNYLYSNFCYIPFYKRHSLTIYLQDNSIIKINCFTDNYIHIYVLDKEKKIYDGYNHIYLESFTRGEYEVIFEFNSENDKNENYFFYLQIYIYHLSYLDKCIFNDTNNSLNSDYYLKDASDSFYDLSSYRGYYEKENFENKKNFFFYENQNSYYLFKRIFLFLYPNKKTVKSIKLPNVNNFYYNTFFLKIELIFHKNFLPYKMTLGENKDNFLIHSSNSYKNKIIMIVNILNNDINLFKLHIELYEDIDKNLENNYCSYAYLNITYINEIERSEIIFDDILNYNTIKMPLLLNNIFLKNYNAKDEHINDDNNSNKIEHEKNATISFKNPNSFIFNQSINYFFQIINNNTTILLVENNSFFIIYHFRENYDITLKIFKYLNNEKLENEGIIYDEINKDIPPESEEIFSFSNKHIYISTYLEKGVYIFKYENNFVPFFVKFSIIWKYEDKLVKEQSYLRKDIYEKNLINSNVKDALSSYDFSNNILKNEIYYFFDKELQCDETKNTFYYNKNLDSITFFLEEIMNKKLFKTYEDNNMEAIIRNNYENLLVYKRFYICLNDRWNNNYSNANSYSTNNSSNNNYKLFNMTIEVYSQIYIEIKPHFYLFIYPFHLSIRSKDSYFKIFNRDKNFITTDLDKGEYEIYLSFPSSKDIYIKNIIFDLIILFIVLNNKILPNVNESNSNVNILTKKYVHNDNCKINSYKYLFNKVNLVDINKNDYSINRNVVISKFKNKYFQNFDKYFISNFHHEIFFTIPEDTYFLKIFFVFINEHIENIDEENKEFSNFYDFSSNYMNHFLKMHNTIRIRVILDEEKLGDIKNEFENEEDNSYVKPLYSNENEKYMLNLYKIKKNFKILIQSNNVDCNYFKLILILYPINFYNELNHYNDFHYIDKYFNEIFDTLSKKIKKYEGIIFNEKKMSNYSYINLNTEIVFLRHNNHQNFFTFPLKIEENCYFKINIGYNFSLVSFDIKLIKNNTIISNSNKMAVNLDNYTINIFENISLYLEKGNYQLEIYLYDLIENATDLHTFNFPFYLELQIIEFINEKNNNTFLLDVFPHNSIYIDKNYTFYIDLIFWGKTNENIYLEDYKKNILELKNKRITKYRSIEVYKITLLTEEMTHIEQEFSLKFDKNINLNEEIKKKLKFTFLNDDINQVDKKNYNVVMNKEEKAKFFEDHQIYEESKNDSFLIKVEKENVEEENKNNYYSHKLTNQEGFYDVDKIVLNYRFNEEKEKNNTYNNFNESLNNENNNKHPSYIDSYKISSTEKDNIATFIFILTVFCITCAFIFLLIKLYKHWRYYKNYNIINGNEETINLFNNDDL</sequence>